<evidence type="ECO:0000259" key="1">
    <source>
        <dbReference type="PROSITE" id="PS51112"/>
    </source>
</evidence>
<dbReference type="SUPFAM" id="SSF143447">
    <property type="entry name" value="AMMECR1-like"/>
    <property type="match status" value="1"/>
</dbReference>
<dbReference type="InterPro" id="IPR036071">
    <property type="entry name" value="AMMECR1_dom_sf"/>
</dbReference>
<evidence type="ECO:0000313" key="2">
    <source>
        <dbReference type="EMBL" id="CDM66780.1"/>
    </source>
</evidence>
<dbReference type="Proteomes" id="UP000031518">
    <property type="component" value="Unassembled WGS sequence"/>
</dbReference>
<dbReference type="Pfam" id="PF01871">
    <property type="entry name" value="AMMECR1"/>
    <property type="match status" value="1"/>
</dbReference>
<organism evidence="2 3">
    <name type="scientific">Pyrinomonas methylaliphatogenes</name>
    <dbReference type="NCBI Taxonomy" id="454194"/>
    <lineage>
        <taxon>Bacteria</taxon>
        <taxon>Pseudomonadati</taxon>
        <taxon>Acidobacteriota</taxon>
        <taxon>Blastocatellia</taxon>
        <taxon>Blastocatellales</taxon>
        <taxon>Pyrinomonadaceae</taxon>
        <taxon>Pyrinomonas</taxon>
    </lineage>
</organism>
<name>A0A0B6X3A3_9BACT</name>
<feature type="domain" description="AMMECR1" evidence="1">
    <location>
        <begin position="5"/>
        <end position="184"/>
    </location>
</feature>
<dbReference type="InterPro" id="IPR002733">
    <property type="entry name" value="AMMECR1_domain"/>
</dbReference>
<reference evidence="2 3" key="1">
    <citation type="submission" date="2013-12" db="EMBL/GenBank/DDBJ databases">
        <authorList>
            <person name="Stott M."/>
        </authorList>
    </citation>
    <scope>NUCLEOTIDE SEQUENCE [LARGE SCALE GENOMIC DNA]</scope>
    <source>
        <strain evidence="2 3">K22</strain>
    </source>
</reference>
<dbReference type="STRING" id="454194.PYK22_02818"/>
<dbReference type="PANTHER" id="PTHR13016:SF0">
    <property type="entry name" value="AMME SYNDROME CANDIDATE GENE 1 PROTEIN"/>
    <property type="match status" value="1"/>
</dbReference>
<evidence type="ECO:0000313" key="3">
    <source>
        <dbReference type="Proteomes" id="UP000031518"/>
    </source>
</evidence>
<sequence length="184" mass="20434">MHDQTEEKAFVELPTLARRAVETFICEKRIIPPPVCGEGSPLRQRAACFVCLKTLEGHLRGCIGTVEPTKQNLAEEIIANAINAATRDPRFPPVKADELPLLRFSVDVLSPPEPATLVDLHPKIYGVIVQNTAGTKRGLLLPDIPGVVTAEQQLLIAMQKAEISPEEGIRIFRFRVRRFHEVIT</sequence>
<dbReference type="Gene3D" id="3.30.1490.150">
    <property type="entry name" value="Hypothetical protein ph0010, domain 2"/>
    <property type="match status" value="1"/>
</dbReference>
<keyword evidence="3" id="KW-1185">Reference proteome</keyword>
<dbReference type="InterPro" id="IPR023473">
    <property type="entry name" value="AMMECR1"/>
</dbReference>
<reference evidence="2 3" key="2">
    <citation type="submission" date="2015-01" db="EMBL/GenBank/DDBJ databases">
        <title>Complete genome sequence of Pyrinomonas methylaliphatogenes type strain K22T.</title>
        <authorList>
            <person name="Lee K.C.Y."/>
            <person name="Power J.F."/>
            <person name="Dunfield P.F."/>
            <person name="Morgan X.C."/>
            <person name="Huttenhower C."/>
            <person name="Stott M.B."/>
        </authorList>
    </citation>
    <scope>NUCLEOTIDE SEQUENCE [LARGE SCALE GENOMIC DNA]</scope>
    <source>
        <strain evidence="2 3">K22</strain>
    </source>
</reference>
<dbReference type="NCBIfam" id="TIGR04335">
    <property type="entry name" value="AmmeMemoSam_A"/>
    <property type="match status" value="1"/>
</dbReference>
<dbReference type="AlphaFoldDB" id="A0A0B6X3A3"/>
<dbReference type="InterPro" id="IPR027485">
    <property type="entry name" value="AMMECR1_N"/>
</dbReference>
<dbReference type="InterPro" id="IPR027623">
    <property type="entry name" value="AmmeMemoSam_A"/>
</dbReference>
<gene>
    <name evidence="2" type="ORF">PYK22_02818</name>
</gene>
<proteinExistence type="predicted"/>
<dbReference type="EMBL" id="CBXV010000008">
    <property type="protein sequence ID" value="CDM66780.1"/>
    <property type="molecule type" value="Genomic_DNA"/>
</dbReference>
<dbReference type="RefSeq" id="WP_041978229.1">
    <property type="nucleotide sequence ID" value="NZ_CBXV010000008.1"/>
</dbReference>
<accession>A0A0B6X3A3</accession>
<dbReference type="OrthoDB" id="9782820at2"/>
<protein>
    <submittedName>
        <fullName evidence="2">AmmeMemoRadiSam system protein A</fullName>
    </submittedName>
</protein>
<dbReference type="PROSITE" id="PS51112">
    <property type="entry name" value="AMMECR1"/>
    <property type="match status" value="1"/>
</dbReference>
<dbReference type="PANTHER" id="PTHR13016">
    <property type="entry name" value="AMMECR1 HOMOLOG"/>
    <property type="match status" value="1"/>
</dbReference>
<dbReference type="Gene3D" id="3.30.700.20">
    <property type="entry name" value="Hypothetical protein ph0010, domain 1"/>
    <property type="match status" value="1"/>
</dbReference>